<evidence type="ECO:0000259" key="5">
    <source>
        <dbReference type="SMART" id="SM00838"/>
    </source>
</evidence>
<dbReference type="SMART" id="SM00838">
    <property type="entry name" value="EFG_C"/>
    <property type="match status" value="1"/>
</dbReference>
<keyword evidence="4" id="KW-0342">GTP-binding</keyword>
<dbReference type="Proteomes" id="UP000310168">
    <property type="component" value="Unassembled WGS sequence"/>
</dbReference>
<evidence type="ECO:0000256" key="1">
    <source>
        <dbReference type="ARBA" id="ARBA00022741"/>
    </source>
</evidence>
<accession>A0ABY2TNM5</accession>
<evidence type="ECO:0000313" key="6">
    <source>
        <dbReference type="EMBL" id="TKZ31017.1"/>
    </source>
</evidence>
<feature type="domain" description="Elongation factor EFG" evidence="5">
    <location>
        <begin position="1"/>
        <end position="81"/>
    </location>
</feature>
<dbReference type="InterPro" id="IPR000640">
    <property type="entry name" value="EFG_V-like"/>
</dbReference>
<keyword evidence="1" id="KW-0547">Nucleotide-binding</keyword>
<dbReference type="Pfam" id="PF00679">
    <property type="entry name" value="EFG_C"/>
    <property type="match status" value="1"/>
</dbReference>
<feature type="non-terminal residue" evidence="6">
    <location>
        <position position="1"/>
    </location>
</feature>
<reference evidence="6 7" key="1">
    <citation type="journal article" date="2019" name="Anaerobe">
        <title>Brachyspira catarrhinii sp. nov., an anaerobic intestinal spirochaete isolated from vervet monkeys may have been misidentified as Brachyspira aalborgi in previous studies.</title>
        <authorList>
            <person name="Phillips N.D."/>
            <person name="La T."/>
            <person name="Hampson D.J."/>
        </authorList>
    </citation>
    <scope>NUCLEOTIDE SEQUENCE [LARGE SCALE GENOMIC DNA]</scope>
    <source>
        <strain evidence="6 7">Z12</strain>
    </source>
</reference>
<dbReference type="PANTHER" id="PTHR43261">
    <property type="entry name" value="TRANSLATION ELONGATION FACTOR G-RELATED"/>
    <property type="match status" value="1"/>
</dbReference>
<dbReference type="SUPFAM" id="SSF54980">
    <property type="entry name" value="EF-G C-terminal domain-like"/>
    <property type="match status" value="1"/>
</dbReference>
<keyword evidence="2 6" id="KW-0251">Elongation factor</keyword>
<keyword evidence="3" id="KW-0648">Protein biosynthesis</keyword>
<dbReference type="Gene3D" id="3.30.70.240">
    <property type="match status" value="1"/>
</dbReference>
<evidence type="ECO:0000256" key="2">
    <source>
        <dbReference type="ARBA" id="ARBA00022768"/>
    </source>
</evidence>
<evidence type="ECO:0000313" key="7">
    <source>
        <dbReference type="Proteomes" id="UP000310168"/>
    </source>
</evidence>
<dbReference type="InterPro" id="IPR035647">
    <property type="entry name" value="EFG_III/V"/>
</dbReference>
<evidence type="ECO:0000256" key="4">
    <source>
        <dbReference type="ARBA" id="ARBA00023134"/>
    </source>
</evidence>
<comment type="caution">
    <text evidence="6">The sequence shown here is derived from an EMBL/GenBank/DDBJ whole genome shotgun (WGS) entry which is preliminary data.</text>
</comment>
<keyword evidence="7" id="KW-1185">Reference proteome</keyword>
<protein>
    <submittedName>
        <fullName evidence="6">Elongation factor G</fullName>
    </submittedName>
</protein>
<sequence length="96" mass="10367">VVVYVPEEFTGSIMNELTGKRGKILGMEAASNTVQMIKAEVPLSEMLTYSIEMKASTSGRGTFEMEHSHYQELTGPLADKVIEERKALLGSSGASA</sequence>
<evidence type="ECO:0000256" key="3">
    <source>
        <dbReference type="ARBA" id="ARBA00022917"/>
    </source>
</evidence>
<dbReference type="EMBL" id="SJDU01000332">
    <property type="protein sequence ID" value="TKZ31017.1"/>
    <property type="molecule type" value="Genomic_DNA"/>
</dbReference>
<name>A0ABY2TNM5_9SPIR</name>
<dbReference type="InterPro" id="IPR035649">
    <property type="entry name" value="EFG_V"/>
</dbReference>
<gene>
    <name evidence="6" type="ORF">EZH24_10145</name>
</gene>
<dbReference type="PANTHER" id="PTHR43261:SF1">
    <property type="entry name" value="RIBOSOME-RELEASING FACTOR 2, MITOCHONDRIAL"/>
    <property type="match status" value="1"/>
</dbReference>
<proteinExistence type="predicted"/>
<dbReference type="CDD" id="cd03713">
    <property type="entry name" value="EFG_mtEFG_C"/>
    <property type="match status" value="1"/>
</dbReference>
<dbReference type="GO" id="GO:0003746">
    <property type="term" value="F:translation elongation factor activity"/>
    <property type="evidence" value="ECO:0007669"/>
    <property type="project" value="UniProtKB-KW"/>
</dbReference>
<organism evidence="6 7">
    <name type="scientific">Brachyspira catarrhinii</name>
    <dbReference type="NCBI Taxonomy" id="2528966"/>
    <lineage>
        <taxon>Bacteria</taxon>
        <taxon>Pseudomonadati</taxon>
        <taxon>Spirochaetota</taxon>
        <taxon>Spirochaetia</taxon>
        <taxon>Brachyspirales</taxon>
        <taxon>Brachyspiraceae</taxon>
        <taxon>Brachyspira</taxon>
    </lineage>
</organism>